<gene>
    <name evidence="1" type="ORF">NX794_09970</name>
</gene>
<keyword evidence="2" id="KW-1185">Reference proteome</keyword>
<name>A0ABT2AZ59_9ACTN</name>
<proteinExistence type="predicted"/>
<accession>A0ABT2AZ59</accession>
<evidence type="ECO:0000313" key="2">
    <source>
        <dbReference type="Proteomes" id="UP001205612"/>
    </source>
</evidence>
<comment type="caution">
    <text evidence="1">The sequence shown here is derived from an EMBL/GenBank/DDBJ whole genome shotgun (WGS) entry which is preliminary data.</text>
</comment>
<dbReference type="EMBL" id="JANUGP010000006">
    <property type="protein sequence ID" value="MCS0601552.1"/>
    <property type="molecule type" value="Genomic_DNA"/>
</dbReference>
<dbReference type="Proteomes" id="UP001205612">
    <property type="component" value="Unassembled WGS sequence"/>
</dbReference>
<organism evidence="1 2">
    <name type="scientific">Streptomyces pyxinicus</name>
    <dbReference type="NCBI Taxonomy" id="2970331"/>
    <lineage>
        <taxon>Bacteria</taxon>
        <taxon>Bacillati</taxon>
        <taxon>Actinomycetota</taxon>
        <taxon>Actinomycetes</taxon>
        <taxon>Kitasatosporales</taxon>
        <taxon>Streptomycetaceae</taxon>
        <taxon>Streptomyces</taxon>
    </lineage>
</organism>
<evidence type="ECO:0000313" key="1">
    <source>
        <dbReference type="EMBL" id="MCS0601552.1"/>
    </source>
</evidence>
<protein>
    <submittedName>
        <fullName evidence="1">Uncharacterized protein</fullName>
    </submittedName>
</protein>
<dbReference type="RefSeq" id="WP_258777957.1">
    <property type="nucleotide sequence ID" value="NZ_JANUGP010000006.1"/>
</dbReference>
<reference evidence="1 2" key="1">
    <citation type="submission" date="2022-08" db="EMBL/GenBank/DDBJ databases">
        <authorList>
            <person name="Somphong A."/>
            <person name="Phongsopitanun W."/>
        </authorList>
    </citation>
    <scope>NUCLEOTIDE SEQUENCE [LARGE SCALE GENOMIC DNA]</scope>
    <source>
        <strain evidence="1 2">LP11</strain>
    </source>
</reference>
<sequence length="47" mass="4889">MCRQLKLAVKHDVLTPRGSLHAGIASLATDLGVPALPEPAPVRDGES</sequence>